<evidence type="ECO:0000313" key="8">
    <source>
        <dbReference type="Proteomes" id="UP000032414"/>
    </source>
</evidence>
<dbReference type="NCBIfam" id="TIGR00079">
    <property type="entry name" value="pept_deformyl"/>
    <property type="match status" value="1"/>
</dbReference>
<dbReference type="AlphaFoldDB" id="A0A098GC85"/>
<comment type="similarity">
    <text evidence="1 5">Belongs to the polypeptide deformylase family.</text>
</comment>
<keyword evidence="4 5" id="KW-0648">Protein biosynthesis</keyword>
<dbReference type="HAMAP" id="MF_00163">
    <property type="entry name" value="Pep_deformylase"/>
    <property type="match status" value="1"/>
</dbReference>
<comment type="function">
    <text evidence="5">Removes the formyl group from the N-terminal Met of newly synthesized proteins. Requires at least a dipeptide for an efficient rate of reaction. N-terminal L-methionine is a prerequisite for activity but the enzyme has broad specificity at other positions.</text>
</comment>
<dbReference type="GO" id="GO:0006412">
    <property type="term" value="P:translation"/>
    <property type="evidence" value="ECO:0007669"/>
    <property type="project" value="UniProtKB-UniRule"/>
</dbReference>
<dbReference type="Pfam" id="PF01327">
    <property type="entry name" value="Pep_deformylase"/>
    <property type="match status" value="1"/>
</dbReference>
<dbReference type="KEGG" id="tmc:LMI_0776"/>
<dbReference type="PANTHER" id="PTHR10458">
    <property type="entry name" value="PEPTIDE DEFORMYLASE"/>
    <property type="match status" value="1"/>
</dbReference>
<gene>
    <name evidence="5 6" type="primary">def</name>
    <name evidence="6" type="ORF">LMI_0776</name>
    <name evidence="7" type="ORF">SAMN02982997_02921</name>
</gene>
<feature type="binding site" evidence="5">
    <location>
        <position position="142"/>
    </location>
    <ligand>
        <name>Fe cation</name>
        <dbReference type="ChEBI" id="CHEBI:24875"/>
    </ligand>
</feature>
<feature type="binding site" evidence="5">
    <location>
        <position position="100"/>
    </location>
    <ligand>
        <name>Fe cation</name>
        <dbReference type="ChEBI" id="CHEBI:24875"/>
    </ligand>
</feature>
<evidence type="ECO:0000313" key="9">
    <source>
        <dbReference type="Proteomes" id="UP000182998"/>
    </source>
</evidence>
<dbReference type="InterPro" id="IPR036821">
    <property type="entry name" value="Peptide_deformylase_sf"/>
</dbReference>
<dbReference type="GO" id="GO:0042586">
    <property type="term" value="F:peptide deformylase activity"/>
    <property type="evidence" value="ECO:0007669"/>
    <property type="project" value="UniProtKB-UniRule"/>
</dbReference>
<feature type="binding site" evidence="5">
    <location>
        <position position="146"/>
    </location>
    <ligand>
        <name>Fe cation</name>
        <dbReference type="ChEBI" id="CHEBI:24875"/>
    </ligand>
</feature>
<organism evidence="6 8">
    <name type="scientific">Legionella micdadei</name>
    <name type="common">Tatlockia micdadei</name>
    <dbReference type="NCBI Taxonomy" id="451"/>
    <lineage>
        <taxon>Bacteria</taxon>
        <taxon>Pseudomonadati</taxon>
        <taxon>Pseudomonadota</taxon>
        <taxon>Gammaproteobacteria</taxon>
        <taxon>Legionellales</taxon>
        <taxon>Legionellaceae</taxon>
        <taxon>Legionella</taxon>
    </lineage>
</organism>
<dbReference type="STRING" id="451.B6N58_11540"/>
<comment type="catalytic activity">
    <reaction evidence="5">
        <text>N-terminal N-formyl-L-methionyl-[peptide] + H2O = N-terminal L-methionyl-[peptide] + formate</text>
        <dbReference type="Rhea" id="RHEA:24420"/>
        <dbReference type="Rhea" id="RHEA-COMP:10639"/>
        <dbReference type="Rhea" id="RHEA-COMP:10640"/>
        <dbReference type="ChEBI" id="CHEBI:15377"/>
        <dbReference type="ChEBI" id="CHEBI:15740"/>
        <dbReference type="ChEBI" id="CHEBI:49298"/>
        <dbReference type="ChEBI" id="CHEBI:64731"/>
        <dbReference type="EC" id="3.5.1.88"/>
    </reaction>
</comment>
<reference evidence="8" key="1">
    <citation type="submission" date="2014-09" db="EMBL/GenBank/DDBJ databases">
        <authorList>
            <person name="Gomez-Valero L."/>
        </authorList>
    </citation>
    <scope>NUCLEOTIDE SEQUENCE [LARGE SCALE GENOMIC DNA]</scope>
    <source>
        <strain evidence="8">ATCC33218</strain>
    </source>
</reference>
<dbReference type="HOGENOM" id="CLU_061901_5_2_6"/>
<reference evidence="7 9" key="3">
    <citation type="submission" date="2016-10" db="EMBL/GenBank/DDBJ databases">
        <authorList>
            <person name="Varghese N."/>
            <person name="Submissions S."/>
        </authorList>
    </citation>
    <scope>NUCLEOTIDE SEQUENCE [LARGE SCALE GENOMIC DNA]</scope>
    <source>
        <strain evidence="7 9">ATCC 33218</strain>
    </source>
</reference>
<dbReference type="NCBIfam" id="NF001159">
    <property type="entry name" value="PRK00150.1-3"/>
    <property type="match status" value="1"/>
</dbReference>
<dbReference type="Gene3D" id="3.90.45.10">
    <property type="entry name" value="Peptide deformylase"/>
    <property type="match status" value="1"/>
</dbReference>
<evidence type="ECO:0000256" key="1">
    <source>
        <dbReference type="ARBA" id="ARBA00010759"/>
    </source>
</evidence>
<dbReference type="PRINTS" id="PR01576">
    <property type="entry name" value="PDEFORMYLASE"/>
</dbReference>
<dbReference type="EMBL" id="FMVN01000020">
    <property type="protein sequence ID" value="SCY79026.1"/>
    <property type="molecule type" value="Genomic_DNA"/>
</dbReference>
<evidence type="ECO:0000256" key="2">
    <source>
        <dbReference type="ARBA" id="ARBA00022723"/>
    </source>
</evidence>
<dbReference type="PANTHER" id="PTHR10458:SF22">
    <property type="entry name" value="PEPTIDE DEFORMYLASE"/>
    <property type="match status" value="1"/>
</dbReference>
<dbReference type="FunFam" id="3.90.45.10:FF:000003">
    <property type="entry name" value="Peptide deformylase"/>
    <property type="match status" value="1"/>
</dbReference>
<protein>
    <recommendedName>
        <fullName evidence="5">Peptide deformylase</fullName>
        <shortName evidence="5">PDF</shortName>
        <ecNumber evidence="5">3.5.1.88</ecNumber>
    </recommendedName>
    <alternativeName>
        <fullName evidence="5">Polypeptide deformylase</fullName>
    </alternativeName>
</protein>
<dbReference type="CDD" id="cd00487">
    <property type="entry name" value="Pep_deformylase"/>
    <property type="match status" value="1"/>
</dbReference>
<proteinExistence type="inferred from homology"/>
<evidence type="ECO:0000313" key="7">
    <source>
        <dbReference type="EMBL" id="SCY79026.1"/>
    </source>
</evidence>
<keyword evidence="2 5" id="KW-0479">Metal-binding</keyword>
<feature type="active site" evidence="5">
    <location>
        <position position="143"/>
    </location>
</feature>
<sequence length="172" mass="19037">MNTLLDKDDPILRQTAEPIAESEFGSSWLKELIKAMFGIMADKGAVGVAAPQIGISKRVIVFSTEYTKRRKPEYPIPDTALINPSLKILSKEIQIGHEGCLNCGEIMGEVPRAMEIEYSGFDIDGNRITKKASGLEARILQHEIDHLDGFLFLDRVEDQDSLTTLSAMQSKG</sequence>
<dbReference type="EC" id="3.5.1.88" evidence="5"/>
<dbReference type="GO" id="GO:0046872">
    <property type="term" value="F:metal ion binding"/>
    <property type="evidence" value="ECO:0007669"/>
    <property type="project" value="UniProtKB-KW"/>
</dbReference>
<dbReference type="PATRIC" id="fig|451.8.peg.498"/>
<dbReference type="Proteomes" id="UP000182998">
    <property type="component" value="Unassembled WGS sequence"/>
</dbReference>
<dbReference type="Proteomes" id="UP000032414">
    <property type="component" value="Chromosome I"/>
</dbReference>
<reference evidence="6" key="2">
    <citation type="submission" date="2014-09" db="EMBL/GenBank/DDBJ databases">
        <authorList>
            <person name="GOMEZ-VALERO Laura"/>
        </authorList>
    </citation>
    <scope>NUCLEOTIDE SEQUENCE</scope>
    <source>
        <strain evidence="6">ATCC33218</strain>
    </source>
</reference>
<keyword evidence="9" id="KW-1185">Reference proteome</keyword>
<accession>A0A098GC85</accession>
<evidence type="ECO:0000256" key="4">
    <source>
        <dbReference type="ARBA" id="ARBA00022917"/>
    </source>
</evidence>
<comment type="cofactor">
    <cofactor evidence="5">
        <name>Fe(2+)</name>
        <dbReference type="ChEBI" id="CHEBI:29033"/>
    </cofactor>
    <text evidence="5">Binds 1 Fe(2+) ion.</text>
</comment>
<dbReference type="RefSeq" id="WP_028384347.1">
    <property type="nucleotide sequence ID" value="NZ_CP020614.1"/>
</dbReference>
<keyword evidence="5" id="KW-0408">Iron</keyword>
<evidence type="ECO:0000313" key="6">
    <source>
        <dbReference type="EMBL" id="CEG60099.1"/>
    </source>
</evidence>
<evidence type="ECO:0000256" key="3">
    <source>
        <dbReference type="ARBA" id="ARBA00022801"/>
    </source>
</evidence>
<name>A0A098GC85_LEGMI</name>
<dbReference type="OrthoDB" id="9804313at2"/>
<evidence type="ECO:0000256" key="5">
    <source>
        <dbReference type="HAMAP-Rule" id="MF_00163"/>
    </source>
</evidence>
<dbReference type="InterPro" id="IPR023635">
    <property type="entry name" value="Peptide_deformylase"/>
</dbReference>
<dbReference type="SUPFAM" id="SSF56420">
    <property type="entry name" value="Peptide deformylase"/>
    <property type="match status" value="1"/>
</dbReference>
<dbReference type="EMBL" id="LN614830">
    <property type="protein sequence ID" value="CEG60099.1"/>
    <property type="molecule type" value="Genomic_DNA"/>
</dbReference>
<dbReference type="PIRSF" id="PIRSF004749">
    <property type="entry name" value="Pep_def"/>
    <property type="match status" value="1"/>
</dbReference>
<keyword evidence="3 5" id="KW-0378">Hydrolase</keyword>